<keyword evidence="1" id="KW-0479">Metal-binding</keyword>
<feature type="coiled-coil region" evidence="2">
    <location>
        <begin position="139"/>
        <end position="166"/>
    </location>
</feature>
<evidence type="ECO:0000313" key="6">
    <source>
        <dbReference type="EMBL" id="WZI33187.1"/>
    </source>
</evidence>
<keyword evidence="1" id="KW-0863">Zinc-finger</keyword>
<dbReference type="GO" id="GO:0008270">
    <property type="term" value="F:zinc ion binding"/>
    <property type="evidence" value="ECO:0007669"/>
    <property type="project" value="UniProtKB-KW"/>
</dbReference>
<dbReference type="EMBL" id="PP272508">
    <property type="protein sequence ID" value="WZI33187.1"/>
    <property type="molecule type" value="Viral_cRNA"/>
</dbReference>
<feature type="zinc finger region" description="C3H1-type" evidence="1">
    <location>
        <begin position="95"/>
        <end position="121"/>
    </location>
</feature>
<feature type="region of interest" description="Disordered" evidence="3">
    <location>
        <begin position="27"/>
        <end position="91"/>
    </location>
</feature>
<name>A0AB38ZJP8_9MONO</name>
<evidence type="ECO:0000259" key="5">
    <source>
        <dbReference type="PROSITE" id="PS50103"/>
    </source>
</evidence>
<organism evidence="6">
    <name type="scientific">Crocidura lasiura lispivirus 2</name>
    <dbReference type="NCBI Taxonomy" id="3139472"/>
    <lineage>
        <taxon>Viruses</taxon>
        <taxon>Riboviria</taxon>
        <taxon>Orthornavirae</taxon>
        <taxon>Negarnaviricota</taxon>
        <taxon>Haploviricotina</taxon>
        <taxon>Monjiviricetes</taxon>
        <taxon>Mononegavirales</taxon>
        <taxon>Lispiviridae</taxon>
    </lineage>
</organism>
<evidence type="ECO:0000256" key="3">
    <source>
        <dbReference type="SAM" id="MobiDB-lite"/>
    </source>
</evidence>
<feature type="compositionally biased region" description="Basic and acidic residues" evidence="3">
    <location>
        <begin position="179"/>
        <end position="190"/>
    </location>
</feature>
<feature type="compositionally biased region" description="Basic and acidic residues" evidence="3">
    <location>
        <begin position="199"/>
        <end position="212"/>
    </location>
</feature>
<feature type="region of interest" description="Disordered" evidence="3">
    <location>
        <begin position="173"/>
        <end position="212"/>
    </location>
</feature>
<keyword evidence="2" id="KW-0175">Coiled coil</keyword>
<keyword evidence="1" id="KW-0862">Zinc</keyword>
<accession>A0AB38ZJP8</accession>
<sequence length="212" mass="24012">MITHLIPHIILFGTLVVIYLFDSMRKKGKNQRVEPRPKSKVREQAGDKKSVTTDQNLPSTSGNNPHRNDLPNQTPAGVVNSNKGPESQNLSEGQGLEVASCEHFLTGCVYGVSCRNRHQYSEVDRETIALMLDMCITSLSRIQISLDRLDARVERVEQSLNNAEVVPPVNFRSRSRGRMQRDLREVRSKSQTDLNSRASDAERDSTYKKKKY</sequence>
<reference evidence="6" key="1">
    <citation type="journal article" date="2024" name="NPJ Biofilms Microbiomes">
        <title>Decoding the RNA viromes in shrew lungs along the eastern coast of China.</title>
        <authorList>
            <person name="Zhang J.T."/>
            <person name="Hu Z.Y."/>
            <person name="Tang F."/>
            <person name="Liu Y.T."/>
            <person name="Tan W.L."/>
            <person name="Ma X.F."/>
            <person name="Zhang Y.F."/>
            <person name="Si G.Q."/>
            <person name="Zhang L."/>
            <person name="Zhang M.Q."/>
            <person name="Peng C."/>
            <person name="Fu B.K."/>
            <person name="Fang L.Q."/>
            <person name="Zhang X.A."/>
            <person name="Liu W."/>
        </authorList>
    </citation>
    <scope>NUCLEOTIDE SEQUENCE</scope>
    <source>
        <strain evidence="6">Lisp_2</strain>
    </source>
</reference>
<feature type="domain" description="C3H1-type" evidence="5">
    <location>
        <begin position="95"/>
        <end position="121"/>
    </location>
</feature>
<evidence type="ECO:0000256" key="1">
    <source>
        <dbReference type="PROSITE-ProRule" id="PRU00723"/>
    </source>
</evidence>
<keyword evidence="4" id="KW-0472">Membrane</keyword>
<evidence type="ECO:0000256" key="2">
    <source>
        <dbReference type="SAM" id="Coils"/>
    </source>
</evidence>
<keyword evidence="4" id="KW-1133">Transmembrane helix</keyword>
<feature type="transmembrane region" description="Helical" evidence="4">
    <location>
        <begin position="6"/>
        <end position="22"/>
    </location>
</feature>
<evidence type="ECO:0000256" key="4">
    <source>
        <dbReference type="SAM" id="Phobius"/>
    </source>
</evidence>
<proteinExistence type="predicted"/>
<feature type="compositionally biased region" description="Polar residues" evidence="3">
    <location>
        <begin position="52"/>
        <end position="91"/>
    </location>
</feature>
<feature type="compositionally biased region" description="Basic and acidic residues" evidence="3">
    <location>
        <begin position="31"/>
        <end position="51"/>
    </location>
</feature>
<dbReference type="InterPro" id="IPR000571">
    <property type="entry name" value="Znf_CCCH"/>
</dbReference>
<reference evidence="6" key="2">
    <citation type="submission" date="2024-01" db="EMBL/GenBank/DDBJ databases">
        <authorList>
            <person name="Zhang X.-A."/>
            <person name="Zhang J.-T."/>
            <person name="Hu Z.-Y."/>
            <person name="Liu W."/>
        </authorList>
    </citation>
    <scope>NUCLEOTIDE SEQUENCE</scope>
    <source>
        <strain evidence="6">Lisp_2</strain>
    </source>
</reference>
<keyword evidence="4" id="KW-0812">Transmembrane</keyword>
<protein>
    <recommendedName>
        <fullName evidence="5">C3H1-type domain-containing protein</fullName>
    </recommendedName>
</protein>
<dbReference type="PROSITE" id="PS50103">
    <property type="entry name" value="ZF_C3H1"/>
    <property type="match status" value="1"/>
</dbReference>